<protein>
    <submittedName>
        <fullName evidence="3">Uncharacterized protein</fullName>
    </submittedName>
</protein>
<dbReference type="InterPro" id="IPR050230">
    <property type="entry name" value="CALM/Myosin/TropC-like"/>
</dbReference>
<dbReference type="Bgee" id="ENSOCUG00000021967">
    <property type="expression patterns" value="Expressed in autopod skin and 1 other cell type or tissue"/>
</dbReference>
<dbReference type="PANTHER" id="PTHR23048">
    <property type="entry name" value="MYOSIN LIGHT CHAIN 1, 3"/>
    <property type="match status" value="1"/>
</dbReference>
<dbReference type="AlphaFoldDB" id="A0A5F9CCG0"/>
<dbReference type="GO" id="GO:0016460">
    <property type="term" value="C:myosin II complex"/>
    <property type="evidence" value="ECO:0007669"/>
    <property type="project" value="TreeGrafter"/>
</dbReference>
<reference evidence="3" key="3">
    <citation type="submission" date="2025-09" db="UniProtKB">
        <authorList>
            <consortium name="Ensembl"/>
        </authorList>
    </citation>
    <scope>IDENTIFICATION</scope>
    <source>
        <strain evidence="3">Thorbecke</strain>
    </source>
</reference>
<evidence type="ECO:0000313" key="3">
    <source>
        <dbReference type="Ensembl" id="ENSOCUP00000031289.1"/>
    </source>
</evidence>
<reference evidence="3 4" key="1">
    <citation type="journal article" date="2011" name="Nature">
        <title>A high-resolution map of human evolutionary constraint using 29 mammals.</title>
        <authorList>
            <person name="Lindblad-Toh K."/>
            <person name="Garber M."/>
            <person name="Zuk O."/>
            <person name="Lin M.F."/>
            <person name="Parker B.J."/>
            <person name="Washietl S."/>
            <person name="Kheradpour P."/>
            <person name="Ernst J."/>
            <person name="Jordan G."/>
            <person name="Mauceli E."/>
            <person name="Ward L.D."/>
            <person name="Lowe C.B."/>
            <person name="Holloway A.K."/>
            <person name="Clamp M."/>
            <person name="Gnerre S."/>
            <person name="Alfoldi J."/>
            <person name="Beal K."/>
            <person name="Chang J."/>
            <person name="Clawson H."/>
            <person name="Cuff J."/>
            <person name="Di Palma F."/>
            <person name="Fitzgerald S."/>
            <person name="Flicek P."/>
            <person name="Guttman M."/>
            <person name="Hubisz M.J."/>
            <person name="Jaffe D.B."/>
            <person name="Jungreis I."/>
            <person name="Kent W.J."/>
            <person name="Kostka D."/>
            <person name="Lara M."/>
            <person name="Martins A.L."/>
            <person name="Massingham T."/>
            <person name="Moltke I."/>
            <person name="Raney B.J."/>
            <person name="Rasmussen M.D."/>
            <person name="Robinson J."/>
            <person name="Stark A."/>
            <person name="Vilella A.J."/>
            <person name="Wen J."/>
            <person name="Xie X."/>
            <person name="Zody M.C."/>
            <person name="Baldwin J."/>
            <person name="Bloom T."/>
            <person name="Chin C.W."/>
            <person name="Heiman D."/>
            <person name="Nicol R."/>
            <person name="Nusbaum C."/>
            <person name="Young S."/>
            <person name="Wilkinson J."/>
            <person name="Worley K.C."/>
            <person name="Kovar C.L."/>
            <person name="Muzny D.M."/>
            <person name="Gibbs R.A."/>
            <person name="Cree A."/>
            <person name="Dihn H.H."/>
            <person name="Fowler G."/>
            <person name="Jhangiani S."/>
            <person name="Joshi V."/>
            <person name="Lee S."/>
            <person name="Lewis L.R."/>
            <person name="Nazareth L.V."/>
            <person name="Okwuonu G."/>
            <person name="Santibanez J."/>
            <person name="Warren W.C."/>
            <person name="Mardis E.R."/>
            <person name="Weinstock G.M."/>
            <person name="Wilson R.K."/>
            <person name="Delehaunty K."/>
            <person name="Dooling D."/>
            <person name="Fronik C."/>
            <person name="Fulton L."/>
            <person name="Fulton B."/>
            <person name="Graves T."/>
            <person name="Minx P."/>
            <person name="Sodergren E."/>
            <person name="Birney E."/>
            <person name="Margulies E.H."/>
            <person name="Herrero J."/>
            <person name="Green E.D."/>
            <person name="Haussler D."/>
            <person name="Siepel A."/>
            <person name="Goldman N."/>
            <person name="Pollard K.S."/>
            <person name="Pedersen J.S."/>
            <person name="Lander E.S."/>
            <person name="Kellis M."/>
        </authorList>
    </citation>
    <scope>NUCLEOTIDE SEQUENCE [LARGE SCALE GENOMIC DNA]</scope>
    <source>
        <strain evidence="3 4">Thorbecke inbred</strain>
    </source>
</reference>
<dbReference type="GO" id="GO:0008307">
    <property type="term" value="F:structural constituent of muscle"/>
    <property type="evidence" value="ECO:0007669"/>
    <property type="project" value="TreeGrafter"/>
</dbReference>
<reference evidence="3" key="2">
    <citation type="submission" date="2025-08" db="UniProtKB">
        <authorList>
            <consortium name="Ensembl"/>
        </authorList>
    </citation>
    <scope>IDENTIFICATION</scope>
    <source>
        <strain evidence="3">Thorbecke</strain>
    </source>
</reference>
<organism evidence="3 4">
    <name type="scientific">Oryctolagus cuniculus</name>
    <name type="common">Rabbit</name>
    <dbReference type="NCBI Taxonomy" id="9986"/>
    <lineage>
        <taxon>Eukaryota</taxon>
        <taxon>Metazoa</taxon>
        <taxon>Chordata</taxon>
        <taxon>Craniata</taxon>
        <taxon>Vertebrata</taxon>
        <taxon>Euteleostomi</taxon>
        <taxon>Mammalia</taxon>
        <taxon>Eutheria</taxon>
        <taxon>Euarchontoglires</taxon>
        <taxon>Glires</taxon>
        <taxon>Lagomorpha</taxon>
        <taxon>Leporidae</taxon>
        <taxon>Oryctolagus</taxon>
    </lineage>
</organism>
<dbReference type="PANTHER" id="PTHR23048:SF7">
    <property type="entry name" value="SIMILAR TO MYOSIN, LIGHT POLYPEPTIDE 6, ALKALI, SMOOTH MUSCLE AND NON-MUSCLE"/>
    <property type="match status" value="1"/>
</dbReference>
<sequence>MCIFTEDQATEFKEAFPLFDWTGDCKTLYSQCGDVIRALGQNPTNAKVLKVLGNPRSDEMNVKVLDLEYFLPMLQIVTKSKDQGIYKDYVEGLWMFDKERNGTSMGAEIYHVLVTWGEKMTEEEVEMLVAGHKGSSGHTNYKDGRRHGSLG</sequence>
<dbReference type="EMBL" id="AAGW02038279">
    <property type="status" value="NOT_ANNOTATED_CDS"/>
    <property type="molecule type" value="Genomic_DNA"/>
</dbReference>
<dbReference type="Ensembl" id="ENSOCUT00000026324.2">
    <property type="protein sequence ID" value="ENSOCUP00000031289.1"/>
    <property type="gene ID" value="ENSOCUG00000021967.2"/>
</dbReference>
<keyword evidence="1" id="KW-0677">Repeat</keyword>
<dbReference type="Gene3D" id="1.10.238.10">
    <property type="entry name" value="EF-hand"/>
    <property type="match status" value="2"/>
</dbReference>
<name>A0A5F9CCG0_RABIT</name>
<evidence type="ECO:0000256" key="1">
    <source>
        <dbReference type="ARBA" id="ARBA00022737"/>
    </source>
</evidence>
<feature type="region of interest" description="Disordered" evidence="2">
    <location>
        <begin position="131"/>
        <end position="151"/>
    </location>
</feature>
<dbReference type="FunFam" id="1.10.238.10:FF:000178">
    <property type="entry name" value="Calmodulin-2 A"/>
    <property type="match status" value="1"/>
</dbReference>
<dbReference type="STRING" id="9986.ENSOCUP00000031289"/>
<evidence type="ECO:0000313" key="4">
    <source>
        <dbReference type="Proteomes" id="UP000001811"/>
    </source>
</evidence>
<dbReference type="Proteomes" id="UP000001811">
    <property type="component" value="Chromosome 7"/>
</dbReference>
<dbReference type="InParanoid" id="A0A5F9CCG0"/>
<dbReference type="GeneTree" id="ENSGT01030000234570"/>
<keyword evidence="4" id="KW-1185">Reference proteome</keyword>
<dbReference type="SUPFAM" id="SSF47473">
    <property type="entry name" value="EF-hand"/>
    <property type="match status" value="1"/>
</dbReference>
<dbReference type="InterPro" id="IPR011992">
    <property type="entry name" value="EF-hand-dom_pair"/>
</dbReference>
<proteinExistence type="predicted"/>
<dbReference type="SMR" id="A0A5F9CCG0"/>
<evidence type="ECO:0000256" key="2">
    <source>
        <dbReference type="SAM" id="MobiDB-lite"/>
    </source>
</evidence>
<accession>A0A5F9CCG0</accession>